<dbReference type="AlphaFoldDB" id="A0A8S0W8T4"/>
<dbReference type="SUPFAM" id="SSF48452">
    <property type="entry name" value="TPR-like"/>
    <property type="match status" value="1"/>
</dbReference>
<organism evidence="1 2">
    <name type="scientific">Cyclocybe aegerita</name>
    <name type="common">Black poplar mushroom</name>
    <name type="synonym">Agrocybe aegerita</name>
    <dbReference type="NCBI Taxonomy" id="1973307"/>
    <lineage>
        <taxon>Eukaryota</taxon>
        <taxon>Fungi</taxon>
        <taxon>Dikarya</taxon>
        <taxon>Basidiomycota</taxon>
        <taxon>Agaricomycotina</taxon>
        <taxon>Agaricomycetes</taxon>
        <taxon>Agaricomycetidae</taxon>
        <taxon>Agaricales</taxon>
        <taxon>Agaricineae</taxon>
        <taxon>Bolbitiaceae</taxon>
        <taxon>Cyclocybe</taxon>
    </lineage>
</organism>
<dbReference type="InterPro" id="IPR011990">
    <property type="entry name" value="TPR-like_helical_dom_sf"/>
</dbReference>
<dbReference type="Proteomes" id="UP000467700">
    <property type="component" value="Unassembled WGS sequence"/>
</dbReference>
<reference evidence="1 2" key="1">
    <citation type="submission" date="2020-01" db="EMBL/GenBank/DDBJ databases">
        <authorList>
            <person name="Gupta K D."/>
        </authorList>
    </citation>
    <scope>NUCLEOTIDE SEQUENCE [LARGE SCALE GENOMIC DNA]</scope>
</reference>
<keyword evidence="2" id="KW-1185">Reference proteome</keyword>
<comment type="caution">
    <text evidence="1">The sequence shown here is derived from an EMBL/GenBank/DDBJ whole genome shotgun (WGS) entry which is preliminary data.</text>
</comment>
<evidence type="ECO:0000313" key="2">
    <source>
        <dbReference type="Proteomes" id="UP000467700"/>
    </source>
</evidence>
<protein>
    <recommendedName>
        <fullName evidence="3">Tetratricopeptide repeat protein</fullName>
    </recommendedName>
</protein>
<sequence length="170" mass="19433">MCQTLGWLSRVHFSWGHNEEALENAEEALKMAELVGDGYLLANLLQYAARPAQLLNQIEDALKYFERSLLIYERQNIPLGVAQVLEGFGYLYLQQRNFRAAQTAYNAAMQAYVRLRPLPNAQPLPHVQHGEVRCSSNLEKLKEKGQGNDTGFVIPEFYLTMAQIEQIEYL</sequence>
<dbReference type="Gene3D" id="1.25.40.10">
    <property type="entry name" value="Tetratricopeptide repeat domain"/>
    <property type="match status" value="1"/>
</dbReference>
<evidence type="ECO:0008006" key="3">
    <source>
        <dbReference type="Google" id="ProtNLM"/>
    </source>
</evidence>
<gene>
    <name evidence="1" type="ORF">AAE3_LOCUS9363</name>
</gene>
<dbReference type="EMBL" id="CACVBS010000057">
    <property type="protein sequence ID" value="CAA7267068.1"/>
    <property type="molecule type" value="Genomic_DNA"/>
</dbReference>
<evidence type="ECO:0000313" key="1">
    <source>
        <dbReference type="EMBL" id="CAA7267068.1"/>
    </source>
</evidence>
<accession>A0A8S0W8T4</accession>
<proteinExistence type="predicted"/>
<name>A0A8S0W8T4_CYCAE</name>